<keyword evidence="5" id="KW-0276">Fatty acid metabolism</keyword>
<keyword evidence="15" id="KW-1185">Reference proteome</keyword>
<dbReference type="RefSeq" id="WP_209513545.1">
    <property type="nucleotide sequence ID" value="NZ_JAGIOH010000001.1"/>
</dbReference>
<evidence type="ECO:0000256" key="5">
    <source>
        <dbReference type="ARBA" id="ARBA00022832"/>
    </source>
</evidence>
<evidence type="ECO:0000259" key="11">
    <source>
        <dbReference type="Pfam" id="PF07055"/>
    </source>
</evidence>
<evidence type="ECO:0000256" key="7">
    <source>
        <dbReference type="ARBA" id="ARBA00023027"/>
    </source>
</evidence>
<dbReference type="InterPro" id="IPR024910">
    <property type="entry name" value="Enoyl-CoA_Rdtase_cat_dom"/>
</dbReference>
<dbReference type="GO" id="GO:0050343">
    <property type="term" value="F:trans-2-enoyl-CoA reductase (NADH) activity"/>
    <property type="evidence" value="ECO:0007669"/>
    <property type="project" value="UniProtKB-EC"/>
</dbReference>
<keyword evidence="6 14" id="KW-0560">Oxidoreductase</keyword>
<evidence type="ECO:0000256" key="8">
    <source>
        <dbReference type="ARBA" id="ARBA00023098"/>
    </source>
</evidence>
<dbReference type="Pfam" id="PF12241">
    <property type="entry name" value="Enoyl_reductase"/>
    <property type="match status" value="1"/>
</dbReference>
<proteinExistence type="predicted"/>
<comment type="caution">
    <text evidence="14">The sequence shown here is derived from an EMBL/GenBank/DDBJ whole genome shotgun (WGS) entry which is preliminary data.</text>
</comment>
<accession>A0ABS4XWX8</accession>
<reference evidence="14 15" key="1">
    <citation type="submission" date="2021-03" db="EMBL/GenBank/DDBJ databases">
        <title>Sequencing the genomes of 1000 actinobacteria strains.</title>
        <authorList>
            <person name="Klenk H.-P."/>
        </authorList>
    </citation>
    <scope>NUCLEOTIDE SEQUENCE [LARGE SCALE GENOMIC DNA]</scope>
    <source>
        <strain evidence="14 15">DSM 41480</strain>
    </source>
</reference>
<evidence type="ECO:0000313" key="14">
    <source>
        <dbReference type="EMBL" id="MBP2401018.1"/>
    </source>
</evidence>
<dbReference type="PANTHER" id="PTHR37480:SF1">
    <property type="entry name" value="ENOYL-[ACYL-CARRIER-PROTEIN] REDUCTASE [NADH]"/>
    <property type="match status" value="1"/>
</dbReference>
<keyword evidence="9" id="KW-0275">Fatty acid biosynthesis</keyword>
<dbReference type="Proteomes" id="UP001519291">
    <property type="component" value="Unassembled WGS sequence"/>
</dbReference>
<dbReference type="InterPro" id="IPR050048">
    <property type="entry name" value="FabV-like_NADH_b"/>
</dbReference>
<keyword evidence="8" id="KW-0443">Lipid metabolism</keyword>
<evidence type="ECO:0000313" key="15">
    <source>
        <dbReference type="Proteomes" id="UP001519291"/>
    </source>
</evidence>
<comment type="subunit">
    <text evidence="2">Monomer.</text>
</comment>
<dbReference type="Pfam" id="PF12242">
    <property type="entry name" value="Eno-Rase_NADH_b"/>
    <property type="match status" value="1"/>
</dbReference>
<name>A0ABS4XWX8_9ACTN</name>
<dbReference type="InterPro" id="IPR024906">
    <property type="entry name" value="Eno_Rdtase_FAD-bd_dom"/>
</dbReference>
<evidence type="ECO:0000256" key="9">
    <source>
        <dbReference type="ARBA" id="ARBA00023160"/>
    </source>
</evidence>
<evidence type="ECO:0000256" key="10">
    <source>
        <dbReference type="ARBA" id="ARBA00048302"/>
    </source>
</evidence>
<evidence type="ECO:0000259" key="13">
    <source>
        <dbReference type="Pfam" id="PF12242"/>
    </source>
</evidence>
<dbReference type="EMBL" id="JAGIOH010000001">
    <property type="protein sequence ID" value="MBP2401018.1"/>
    <property type="molecule type" value="Genomic_DNA"/>
</dbReference>
<evidence type="ECO:0000256" key="3">
    <source>
        <dbReference type="ARBA" id="ARBA00011983"/>
    </source>
</evidence>
<feature type="domain" description="Trans-2-enoyl-CoA reductase-like NAD(P)H binding" evidence="13">
    <location>
        <begin position="5"/>
        <end position="82"/>
    </location>
</feature>
<keyword evidence="4" id="KW-0444">Lipid biosynthesis</keyword>
<dbReference type="GO" id="GO:0004318">
    <property type="term" value="F:enoyl-[acyl-carrier-protein] reductase (NADH) activity"/>
    <property type="evidence" value="ECO:0007669"/>
    <property type="project" value="UniProtKB-EC"/>
</dbReference>
<dbReference type="EC" id="1.3.1.44" evidence="3"/>
<dbReference type="PANTHER" id="PTHR37480">
    <property type="entry name" value="ENOYL-[ACYL-CARRIER-PROTEIN] REDUCTASE [NADH]"/>
    <property type="match status" value="1"/>
</dbReference>
<sequence length="402" mass="43017">MSEHVIAPKSRGFLFLDSHPEGCRQLVDEMWQAVPAPVAAGGEGPVALVIGSSAGYGLAATIAGLARVGIRGIGVCFEKAPARRTGTAGWYRTAATARLARQYGRDMVFLNGDAFSDTMKEQVADLLAERFGGRLDYLIYSVAAPRRTDPDTGRLHTSVLKPIGSPHTTKTLVFDEYGAPEVKEITAAPAEGDDIEQTVAVMGGTDWERWITFLADRSLLADGFTTAALSYIGSPLTAALYRQGTIGAAKSHLEATARRLDERLGTMLGGRAVTSVNAAAVTQSSTAVPGIALYVGLLRGILGDAMVAPIGQLVELWDQLTGARPLDLDDEGRIRLDTWELDPAVQHAVAERWSTATSDTITELADLDWFGDEVRRLYGFRVPGVDYTAAVETDVPWPAPTS</sequence>
<gene>
    <name evidence="14" type="ORF">JO379_000487</name>
</gene>
<comment type="pathway">
    <text evidence="1">Lipid metabolism.</text>
</comment>
<evidence type="ECO:0000256" key="4">
    <source>
        <dbReference type="ARBA" id="ARBA00022516"/>
    </source>
</evidence>
<dbReference type="Gene3D" id="3.40.50.720">
    <property type="entry name" value="NAD(P)-binding Rossmann-like Domain"/>
    <property type="match status" value="1"/>
</dbReference>
<organism evidence="14 15">
    <name type="scientific">Streptomyces syringium</name>
    <dbReference type="NCBI Taxonomy" id="76729"/>
    <lineage>
        <taxon>Bacteria</taxon>
        <taxon>Bacillati</taxon>
        <taxon>Actinomycetota</taxon>
        <taxon>Actinomycetes</taxon>
        <taxon>Kitasatosporales</taxon>
        <taxon>Streptomycetaceae</taxon>
        <taxon>Streptomyces</taxon>
    </lineage>
</organism>
<feature type="domain" description="Enoyl reductase FAD binding" evidence="11">
    <location>
        <begin position="328"/>
        <end position="391"/>
    </location>
</feature>
<dbReference type="NCBIfam" id="NF010177">
    <property type="entry name" value="PRK13656.1"/>
    <property type="match status" value="1"/>
</dbReference>
<keyword evidence="7" id="KW-0520">NAD</keyword>
<dbReference type="GeneID" id="91567368"/>
<evidence type="ECO:0000256" key="1">
    <source>
        <dbReference type="ARBA" id="ARBA00005189"/>
    </source>
</evidence>
<evidence type="ECO:0000256" key="2">
    <source>
        <dbReference type="ARBA" id="ARBA00011245"/>
    </source>
</evidence>
<dbReference type="InterPro" id="IPR010758">
    <property type="entry name" value="Trans-2-enoyl-CoA_reductase"/>
</dbReference>
<feature type="domain" description="Trans-2-enoyl-CoA reductase catalytic" evidence="12">
    <location>
        <begin position="84"/>
        <end position="319"/>
    </location>
</feature>
<dbReference type="Pfam" id="PF07055">
    <property type="entry name" value="Eno-Rase_FAD_bd"/>
    <property type="match status" value="1"/>
</dbReference>
<comment type="catalytic activity">
    <reaction evidence="10">
        <text>a 2,3-saturated acyl-CoA + NAD(+) = a (2E)-enoyl-CoA + NADH + H(+)</text>
        <dbReference type="Rhea" id="RHEA:18177"/>
        <dbReference type="ChEBI" id="CHEBI:15378"/>
        <dbReference type="ChEBI" id="CHEBI:57540"/>
        <dbReference type="ChEBI" id="CHEBI:57945"/>
        <dbReference type="ChEBI" id="CHEBI:58856"/>
        <dbReference type="ChEBI" id="CHEBI:65111"/>
        <dbReference type="EC" id="1.3.1.44"/>
    </reaction>
</comment>
<protein>
    <recommendedName>
        <fullName evidence="3">trans-2-enoyl-CoA reductase (NAD(+))</fullName>
        <ecNumber evidence="3">1.3.1.44</ecNumber>
    </recommendedName>
</protein>
<evidence type="ECO:0000259" key="12">
    <source>
        <dbReference type="Pfam" id="PF12241"/>
    </source>
</evidence>
<evidence type="ECO:0000256" key="6">
    <source>
        <dbReference type="ARBA" id="ARBA00023002"/>
    </source>
</evidence>